<dbReference type="Proteomes" id="UP000656813">
    <property type="component" value="Unassembled WGS sequence"/>
</dbReference>
<dbReference type="Pfam" id="PF05935">
    <property type="entry name" value="Arylsulfotrans"/>
    <property type="match status" value="1"/>
</dbReference>
<organism evidence="2 3">
    <name type="scientific">Pullulanibacillus pueri</name>
    <dbReference type="NCBI Taxonomy" id="1437324"/>
    <lineage>
        <taxon>Bacteria</taxon>
        <taxon>Bacillati</taxon>
        <taxon>Bacillota</taxon>
        <taxon>Bacilli</taxon>
        <taxon>Bacillales</taxon>
        <taxon>Sporolactobacillaceae</taxon>
        <taxon>Pullulanibacillus</taxon>
    </lineage>
</organism>
<dbReference type="InterPro" id="IPR053143">
    <property type="entry name" value="Arylsulfate_ST"/>
</dbReference>
<proteinExistence type="predicted"/>
<dbReference type="InterPro" id="IPR035391">
    <property type="entry name" value="Arylsulfotran_N"/>
</dbReference>
<dbReference type="PANTHER" id="PTHR35340">
    <property type="entry name" value="PQQ ENZYME REPEAT PROTEIN-RELATED"/>
    <property type="match status" value="1"/>
</dbReference>
<name>A0A8J2ZV43_9BACL</name>
<dbReference type="RefSeq" id="WP_229745476.1">
    <property type="nucleotide sequence ID" value="NZ_BMFV01000010.1"/>
</dbReference>
<evidence type="ECO:0000259" key="1">
    <source>
        <dbReference type="Pfam" id="PF17425"/>
    </source>
</evidence>
<evidence type="ECO:0000313" key="3">
    <source>
        <dbReference type="Proteomes" id="UP000656813"/>
    </source>
</evidence>
<comment type="caution">
    <text evidence="2">The sequence shown here is derived from an EMBL/GenBank/DDBJ whole genome shotgun (WGS) entry which is preliminary data.</text>
</comment>
<dbReference type="SUPFAM" id="SSF50998">
    <property type="entry name" value="Quinoprotein alcohol dehydrogenase-like"/>
    <property type="match status" value="1"/>
</dbReference>
<protein>
    <submittedName>
        <fullName evidence="2">Aryl-sulfate sulfotransferase</fullName>
    </submittedName>
</protein>
<gene>
    <name evidence="2" type="primary">astA</name>
    <name evidence="2" type="ORF">GCM10007096_17190</name>
</gene>
<dbReference type="InterPro" id="IPR011047">
    <property type="entry name" value="Quinoprotein_ADH-like_sf"/>
</dbReference>
<dbReference type="EMBL" id="BMFV01000010">
    <property type="protein sequence ID" value="GGH80573.1"/>
    <property type="molecule type" value="Genomic_DNA"/>
</dbReference>
<evidence type="ECO:0000313" key="2">
    <source>
        <dbReference type="EMBL" id="GGH80573.1"/>
    </source>
</evidence>
<dbReference type="AlphaFoldDB" id="A0A8J2ZV43"/>
<reference evidence="2" key="1">
    <citation type="journal article" date="2014" name="Int. J. Syst. Evol. Microbiol.">
        <title>Complete genome sequence of Corynebacterium casei LMG S-19264T (=DSM 44701T), isolated from a smear-ripened cheese.</title>
        <authorList>
            <consortium name="US DOE Joint Genome Institute (JGI-PGF)"/>
            <person name="Walter F."/>
            <person name="Albersmeier A."/>
            <person name="Kalinowski J."/>
            <person name="Ruckert C."/>
        </authorList>
    </citation>
    <scope>NUCLEOTIDE SEQUENCE</scope>
    <source>
        <strain evidence="2">CGMCC 1.12777</strain>
    </source>
</reference>
<reference evidence="2" key="2">
    <citation type="submission" date="2020-09" db="EMBL/GenBank/DDBJ databases">
        <authorList>
            <person name="Sun Q."/>
            <person name="Zhou Y."/>
        </authorList>
    </citation>
    <scope>NUCLEOTIDE SEQUENCE</scope>
    <source>
        <strain evidence="2">CGMCC 1.12777</strain>
    </source>
</reference>
<dbReference type="Pfam" id="PF17425">
    <property type="entry name" value="Arylsulfotran_N"/>
    <property type="match status" value="1"/>
</dbReference>
<dbReference type="InterPro" id="IPR010262">
    <property type="entry name" value="Arylsulfotransferase_bact"/>
</dbReference>
<dbReference type="GO" id="GO:0004062">
    <property type="term" value="F:aryl sulfotransferase activity"/>
    <property type="evidence" value="ECO:0007669"/>
    <property type="project" value="InterPro"/>
</dbReference>
<dbReference type="InterPro" id="IPR038477">
    <property type="entry name" value="ASST_N_sf"/>
</dbReference>
<feature type="domain" description="Arylsulfotransferase N-terminal" evidence="1">
    <location>
        <begin position="73"/>
        <end position="158"/>
    </location>
</feature>
<dbReference type="PANTHER" id="PTHR35340:SF10">
    <property type="entry name" value="CYTOPLASMIC PROTEIN"/>
    <property type="match status" value="1"/>
</dbReference>
<dbReference type="Gene3D" id="2.60.40.3100">
    <property type="entry name" value="Arylsulphate sulphotransferase monomer, N-terminal domain"/>
    <property type="match status" value="1"/>
</dbReference>
<keyword evidence="3" id="KW-1185">Reference proteome</keyword>
<accession>A0A8J2ZV43</accession>
<sequence length="554" mass="62421">MKKRIFIIIILLLIVGAGYYWRDSLFTKNDGEQSKNHQINIKTAIDTELINNQNDRVAEIKKASSGSTIHTPYVKLDPFGNAPLSALVIFDSKQPAQVSFVVKGKESRVDIKKTIEDYSTHHELPILGLYANADNTVEVTATTKDGKKTTKTLKIKTGKLPDYTPTISIKKIDKSKMETLDNGLTFAVPSTKYAVGFDENGDIRWYSSRYNSHVFKVLKNGHLLFLSKDKNSGSAYNRLLEMDFTGKIYNAYEISDNTAASQTGDDGEKTVVHHDAIELPSGNLLLTVNDGASKYIEDTMIEIDRQTGEIVKSINMKDILPESFYKDFDGPKREDGKVDWFHQNAIVYDSSDNSIIISSRNQDTVMKLDYKTNKIKWILSDPKGWPKEYQKYLVKGVGDNFKYTAGQHAPIILPESATDHNDDTVDLLLFDNNVVVTRGNADLSKQYSAGSQYRINEKTKTAELVWTYGKERGKSLFSNIIGSDRFMQNTGNRLIDFGWLNSGKDSRIVEVDDSKDANVVFEAAISDFGEGEWVYRAERLSLYPKAWQFSVSDD</sequence>